<evidence type="ECO:0000313" key="3">
    <source>
        <dbReference type="Proteomes" id="UP000692954"/>
    </source>
</evidence>
<comment type="caution">
    <text evidence="2">The sequence shown here is derived from an EMBL/GenBank/DDBJ whole genome shotgun (WGS) entry which is preliminary data.</text>
</comment>
<accession>A0A8S1QWU8</accession>
<dbReference type="OrthoDB" id="299665at2759"/>
<evidence type="ECO:0000313" key="2">
    <source>
        <dbReference type="EMBL" id="CAD8120386.1"/>
    </source>
</evidence>
<reference evidence="2" key="1">
    <citation type="submission" date="2021-01" db="EMBL/GenBank/DDBJ databases">
        <authorList>
            <consortium name="Genoscope - CEA"/>
            <person name="William W."/>
        </authorList>
    </citation>
    <scope>NUCLEOTIDE SEQUENCE</scope>
</reference>
<sequence>MGDLFFNNSIGIYETKSTDNMVKQHKMLKKSIKKVKGCHCQKLDRNKKYKIQSPDESSNDIDGWEEEEDYQKQLEKRRNNKEFVDLVQYASQLECIINFAKQQLKELEETMHSNHAIN</sequence>
<proteinExistence type="predicted"/>
<dbReference type="EMBL" id="CAJJDN010000126">
    <property type="protein sequence ID" value="CAD8120385.1"/>
    <property type="molecule type" value="Genomic_DNA"/>
</dbReference>
<dbReference type="Proteomes" id="UP000692954">
    <property type="component" value="Unassembled WGS sequence"/>
</dbReference>
<keyword evidence="3" id="KW-1185">Reference proteome</keyword>
<name>A0A8S1QWU8_9CILI</name>
<dbReference type="AlphaFoldDB" id="A0A8S1QWU8"/>
<evidence type="ECO:0000313" key="1">
    <source>
        <dbReference type="EMBL" id="CAD8120385.1"/>
    </source>
</evidence>
<protein>
    <submittedName>
        <fullName evidence="2">Uncharacterized protein</fullName>
    </submittedName>
</protein>
<gene>
    <name evidence="1" type="ORF">PSON_ATCC_30995.1.T1260022</name>
    <name evidence="2" type="ORF">PSON_ATCC_30995.1.T1260023</name>
</gene>
<organism evidence="2 3">
    <name type="scientific">Paramecium sonneborni</name>
    <dbReference type="NCBI Taxonomy" id="65129"/>
    <lineage>
        <taxon>Eukaryota</taxon>
        <taxon>Sar</taxon>
        <taxon>Alveolata</taxon>
        <taxon>Ciliophora</taxon>
        <taxon>Intramacronucleata</taxon>
        <taxon>Oligohymenophorea</taxon>
        <taxon>Peniculida</taxon>
        <taxon>Parameciidae</taxon>
        <taxon>Paramecium</taxon>
    </lineage>
</organism>
<dbReference type="EMBL" id="CAJJDN010000126">
    <property type="protein sequence ID" value="CAD8120386.1"/>
    <property type="molecule type" value="Genomic_DNA"/>
</dbReference>